<proteinExistence type="predicted"/>
<comment type="caution">
    <text evidence="2">The sequence shown here is derived from an EMBL/GenBank/DDBJ whole genome shotgun (WGS) entry which is preliminary data.</text>
</comment>
<reference evidence="2" key="2">
    <citation type="journal article" date="2021" name="Genome Biol. Evol.">
        <title>Developing a high-quality reference genome for a parasitic bivalve with doubly uniparental inheritance (Bivalvia: Unionida).</title>
        <authorList>
            <person name="Smith C.H."/>
        </authorList>
    </citation>
    <scope>NUCLEOTIDE SEQUENCE</scope>
    <source>
        <strain evidence="2">CHS0354</strain>
        <tissue evidence="2">Mantle</tissue>
    </source>
</reference>
<dbReference type="EMBL" id="JAEAOA010000193">
    <property type="protein sequence ID" value="KAK3590399.1"/>
    <property type="molecule type" value="Genomic_DNA"/>
</dbReference>
<reference evidence="2" key="1">
    <citation type="journal article" date="2021" name="Genome Biol. Evol.">
        <title>A High-Quality Reference Genome for a Parasitic Bivalve with Doubly Uniparental Inheritance (Bivalvia: Unionida).</title>
        <authorList>
            <person name="Smith C.H."/>
        </authorList>
    </citation>
    <scope>NUCLEOTIDE SEQUENCE</scope>
    <source>
        <strain evidence="2">CHS0354</strain>
    </source>
</reference>
<feature type="transmembrane region" description="Helical" evidence="1">
    <location>
        <begin position="21"/>
        <end position="40"/>
    </location>
</feature>
<reference evidence="2" key="3">
    <citation type="submission" date="2023-05" db="EMBL/GenBank/DDBJ databases">
        <authorList>
            <person name="Smith C.H."/>
        </authorList>
    </citation>
    <scope>NUCLEOTIDE SEQUENCE</scope>
    <source>
        <strain evidence="2">CHS0354</strain>
        <tissue evidence="2">Mantle</tissue>
    </source>
</reference>
<evidence type="ECO:0000313" key="3">
    <source>
        <dbReference type="Proteomes" id="UP001195483"/>
    </source>
</evidence>
<gene>
    <name evidence="2" type="ORF">CHS0354_002216</name>
</gene>
<organism evidence="2 3">
    <name type="scientific">Potamilus streckersoni</name>
    <dbReference type="NCBI Taxonomy" id="2493646"/>
    <lineage>
        <taxon>Eukaryota</taxon>
        <taxon>Metazoa</taxon>
        <taxon>Spiralia</taxon>
        <taxon>Lophotrochozoa</taxon>
        <taxon>Mollusca</taxon>
        <taxon>Bivalvia</taxon>
        <taxon>Autobranchia</taxon>
        <taxon>Heteroconchia</taxon>
        <taxon>Palaeoheterodonta</taxon>
        <taxon>Unionida</taxon>
        <taxon>Unionoidea</taxon>
        <taxon>Unionidae</taxon>
        <taxon>Ambleminae</taxon>
        <taxon>Lampsilini</taxon>
        <taxon>Potamilus</taxon>
    </lineage>
</organism>
<evidence type="ECO:0000313" key="2">
    <source>
        <dbReference type="EMBL" id="KAK3590399.1"/>
    </source>
</evidence>
<protein>
    <submittedName>
        <fullName evidence="2">Uncharacterized protein</fullName>
    </submittedName>
</protein>
<dbReference type="Proteomes" id="UP001195483">
    <property type="component" value="Unassembled WGS sequence"/>
</dbReference>
<sequence>MRLLNRQKEGDGKLWGINDRNAVGVVAGYLLMFMTIYAYLNAVSRILMHEDEKVSHRVCRSDDTMMSDVNMDAKIITDLATPTAV</sequence>
<keyword evidence="3" id="KW-1185">Reference proteome</keyword>
<dbReference type="AlphaFoldDB" id="A0AAE0VUA9"/>
<evidence type="ECO:0000256" key="1">
    <source>
        <dbReference type="SAM" id="Phobius"/>
    </source>
</evidence>
<name>A0AAE0VUA9_9BIVA</name>
<keyword evidence="1" id="KW-0812">Transmembrane</keyword>
<keyword evidence="1" id="KW-0472">Membrane</keyword>
<keyword evidence="1" id="KW-1133">Transmembrane helix</keyword>
<accession>A0AAE0VUA9</accession>